<dbReference type="Proteomes" id="UP000439903">
    <property type="component" value="Unassembled WGS sequence"/>
</dbReference>
<name>A0A8H4ETW4_GIGMA</name>
<evidence type="ECO:0000313" key="1">
    <source>
        <dbReference type="EMBL" id="KAF0552368.1"/>
    </source>
</evidence>
<evidence type="ECO:0000313" key="2">
    <source>
        <dbReference type="Proteomes" id="UP000439903"/>
    </source>
</evidence>
<accession>A0A8H4ETW4</accession>
<reference evidence="1 2" key="1">
    <citation type="journal article" date="2019" name="Environ. Microbiol.">
        <title>At the nexus of three kingdoms: the genome of the mycorrhizal fungus Gigaspora margarita provides insights into plant, endobacterial and fungal interactions.</title>
        <authorList>
            <person name="Venice F."/>
            <person name="Ghignone S."/>
            <person name="Salvioli di Fossalunga A."/>
            <person name="Amselem J."/>
            <person name="Novero M."/>
            <person name="Xianan X."/>
            <person name="Sedzielewska Toro K."/>
            <person name="Morin E."/>
            <person name="Lipzen A."/>
            <person name="Grigoriev I.V."/>
            <person name="Henrissat B."/>
            <person name="Martin F.M."/>
            <person name="Bonfante P."/>
        </authorList>
    </citation>
    <scope>NUCLEOTIDE SEQUENCE [LARGE SCALE GENOMIC DNA]</scope>
    <source>
        <strain evidence="1 2">BEG34</strain>
    </source>
</reference>
<organism evidence="1 2">
    <name type="scientific">Gigaspora margarita</name>
    <dbReference type="NCBI Taxonomy" id="4874"/>
    <lineage>
        <taxon>Eukaryota</taxon>
        <taxon>Fungi</taxon>
        <taxon>Fungi incertae sedis</taxon>
        <taxon>Mucoromycota</taxon>
        <taxon>Glomeromycotina</taxon>
        <taxon>Glomeromycetes</taxon>
        <taxon>Diversisporales</taxon>
        <taxon>Gigasporaceae</taxon>
        <taxon>Gigaspora</taxon>
    </lineage>
</organism>
<proteinExistence type="predicted"/>
<dbReference type="EMBL" id="WTPW01000067">
    <property type="protein sequence ID" value="KAF0552368.1"/>
    <property type="molecule type" value="Genomic_DNA"/>
</dbReference>
<dbReference type="AlphaFoldDB" id="A0A8H4ETW4"/>
<comment type="caution">
    <text evidence="1">The sequence shown here is derived from an EMBL/GenBank/DDBJ whole genome shotgun (WGS) entry which is preliminary data.</text>
</comment>
<keyword evidence="2" id="KW-1185">Reference proteome</keyword>
<dbReference type="OrthoDB" id="2424757at2759"/>
<protein>
    <submittedName>
        <fullName evidence="1">Uncharacterized protein</fullName>
    </submittedName>
</protein>
<sequence>MQIAISDNEPEIEQQLTSIFKRYTMMSKENIDLTFRPSNNDNSESFGSNFYKNCDGSTSNTYETSNYITPASNRYIISTSSNYETPAFVGYIDSTSDSDNEM</sequence>
<gene>
    <name evidence="1" type="ORF">F8M41_021908</name>
</gene>